<dbReference type="EMBL" id="CP016896">
    <property type="protein sequence ID" value="APV36434.1"/>
    <property type="molecule type" value="Genomic_DNA"/>
</dbReference>
<sequence length="398" mass="43178">MQETSDISQNKKLLWLMALACGLTAGANYFCQPLINSIQHAFGVTTAQAQLTVTFAQMSYALGLLLIVPLGDIVNKTKFIPLLMALAGVGLLICAISVNLTMLWIGTVITGLFSVAAQVLIPFATMTVRPEKIGEVVGFLMSGLLVGILLSTSLSGLLSQLVHWKLIYVVSAVLIFILAFKLKSELPYAMRIRMKYSDVFKSMAELLVSEKRLSIRAYAGAGAFASMSVIFSTIAVYLSSAPFHLQDMWIGLVSLVGVFGALSSQFVGKYADRGYGTLFTFLGCGFLILSWVIFYFSSAGLGLYLVGFATTNLGLAFVHSCNQNIIFRIRPNAKSRLNAIYMTLYFGGAATGSAIGTYAWNHGGWVYTCMAGLALAIFATFFALLDYLLYRNKKPNVA</sequence>
<feature type="transmembrane region" description="Helical" evidence="4">
    <location>
        <begin position="47"/>
        <end position="67"/>
    </location>
</feature>
<dbReference type="SUPFAM" id="SSF103473">
    <property type="entry name" value="MFS general substrate transporter"/>
    <property type="match status" value="1"/>
</dbReference>
<feature type="transmembrane region" description="Helical" evidence="4">
    <location>
        <begin position="164"/>
        <end position="182"/>
    </location>
</feature>
<feature type="transmembrane region" description="Helical" evidence="4">
    <location>
        <begin position="365"/>
        <end position="390"/>
    </location>
</feature>
<dbReference type="Proteomes" id="UP000185674">
    <property type="component" value="Chromosome"/>
</dbReference>
<evidence type="ECO:0000313" key="7">
    <source>
        <dbReference type="Proteomes" id="UP000185674"/>
    </source>
</evidence>
<protein>
    <submittedName>
        <fullName evidence="6">MFS transporter</fullName>
    </submittedName>
</protein>
<evidence type="ECO:0000259" key="5">
    <source>
        <dbReference type="PROSITE" id="PS50850"/>
    </source>
</evidence>
<reference evidence="6 7" key="1">
    <citation type="submission" date="2016-08" db="EMBL/GenBank/DDBJ databases">
        <title>Complete genome sequence of Acinetobacter baylyi strain GFJ2.</title>
        <authorList>
            <person name="Tabata M."/>
            <person name="Kuboki S."/>
            <person name="Gibu N."/>
            <person name="Kinouchi Y."/>
            <person name="Vangnai A."/>
            <person name="Kasai D."/>
            <person name="Fukuda M."/>
        </authorList>
    </citation>
    <scope>NUCLEOTIDE SEQUENCE [LARGE SCALE GENOMIC DNA]</scope>
    <source>
        <strain evidence="6 7">GFJ2</strain>
    </source>
</reference>
<feature type="domain" description="Major facilitator superfamily (MFS) profile" evidence="5">
    <location>
        <begin position="10"/>
        <end position="394"/>
    </location>
</feature>
<feature type="transmembrane region" description="Helical" evidence="4">
    <location>
        <begin position="136"/>
        <end position="158"/>
    </location>
</feature>
<feature type="transmembrane region" description="Helical" evidence="4">
    <location>
        <begin position="275"/>
        <end position="295"/>
    </location>
</feature>
<dbReference type="InterPro" id="IPR011701">
    <property type="entry name" value="MFS"/>
</dbReference>
<evidence type="ECO:0000313" key="6">
    <source>
        <dbReference type="EMBL" id="APV36434.1"/>
    </source>
</evidence>
<feature type="transmembrane region" description="Helical" evidence="4">
    <location>
        <begin position="104"/>
        <end position="124"/>
    </location>
</feature>
<dbReference type="GO" id="GO:0022857">
    <property type="term" value="F:transmembrane transporter activity"/>
    <property type="evidence" value="ECO:0007669"/>
    <property type="project" value="InterPro"/>
</dbReference>
<name>A0A1P8EJP9_9GAMM</name>
<dbReference type="STRING" id="487316.BEN76_10565"/>
<feature type="transmembrane region" description="Helical" evidence="4">
    <location>
        <begin position="79"/>
        <end position="98"/>
    </location>
</feature>
<dbReference type="PANTHER" id="PTHR42910">
    <property type="entry name" value="TRANSPORTER SCO4007-RELATED"/>
    <property type="match status" value="1"/>
</dbReference>
<organism evidence="6 7">
    <name type="scientific">Acinetobacter soli</name>
    <dbReference type="NCBI Taxonomy" id="487316"/>
    <lineage>
        <taxon>Bacteria</taxon>
        <taxon>Pseudomonadati</taxon>
        <taxon>Pseudomonadota</taxon>
        <taxon>Gammaproteobacteria</taxon>
        <taxon>Moraxellales</taxon>
        <taxon>Moraxellaceae</taxon>
        <taxon>Acinetobacter</taxon>
    </lineage>
</organism>
<dbReference type="InterPro" id="IPR020846">
    <property type="entry name" value="MFS_dom"/>
</dbReference>
<keyword evidence="2 4" id="KW-1133">Transmembrane helix</keyword>
<dbReference type="eggNOG" id="COG2814">
    <property type="taxonomic scope" value="Bacteria"/>
</dbReference>
<dbReference type="PROSITE" id="PS50850">
    <property type="entry name" value="MFS"/>
    <property type="match status" value="1"/>
</dbReference>
<feature type="transmembrane region" description="Helical" evidence="4">
    <location>
        <begin position="249"/>
        <end position="268"/>
    </location>
</feature>
<gene>
    <name evidence="6" type="ORF">BEN76_10565</name>
</gene>
<dbReference type="CDD" id="cd17324">
    <property type="entry name" value="MFS_NepI_like"/>
    <property type="match status" value="1"/>
</dbReference>
<dbReference type="Gene3D" id="1.20.1250.20">
    <property type="entry name" value="MFS general substrate transporter like domains"/>
    <property type="match status" value="1"/>
</dbReference>
<evidence type="ECO:0000256" key="3">
    <source>
        <dbReference type="ARBA" id="ARBA00023136"/>
    </source>
</evidence>
<evidence type="ECO:0000256" key="2">
    <source>
        <dbReference type="ARBA" id="ARBA00022989"/>
    </source>
</evidence>
<dbReference type="Pfam" id="PF07690">
    <property type="entry name" value="MFS_1"/>
    <property type="match status" value="1"/>
</dbReference>
<dbReference type="InterPro" id="IPR036259">
    <property type="entry name" value="MFS_trans_sf"/>
</dbReference>
<evidence type="ECO:0000256" key="1">
    <source>
        <dbReference type="ARBA" id="ARBA00022692"/>
    </source>
</evidence>
<keyword evidence="1 4" id="KW-0812">Transmembrane</keyword>
<dbReference type="RefSeq" id="WP_076033035.1">
    <property type="nucleotide sequence ID" value="NZ_CP016896.1"/>
</dbReference>
<dbReference type="AlphaFoldDB" id="A0A1P8EJP9"/>
<dbReference type="PANTHER" id="PTHR42910:SF1">
    <property type="entry name" value="MAJOR FACILITATOR SUPERFAMILY (MFS) PROFILE DOMAIN-CONTAINING PROTEIN"/>
    <property type="match status" value="1"/>
</dbReference>
<feature type="transmembrane region" description="Helical" evidence="4">
    <location>
        <begin position="301"/>
        <end position="318"/>
    </location>
</feature>
<keyword evidence="3 4" id="KW-0472">Membrane</keyword>
<feature type="transmembrane region" description="Helical" evidence="4">
    <location>
        <begin position="339"/>
        <end position="359"/>
    </location>
</feature>
<dbReference type="KEGG" id="asol:BEN76_10565"/>
<feature type="transmembrane region" description="Helical" evidence="4">
    <location>
        <begin position="12"/>
        <end position="35"/>
    </location>
</feature>
<feature type="transmembrane region" description="Helical" evidence="4">
    <location>
        <begin position="217"/>
        <end position="237"/>
    </location>
</feature>
<accession>A0A1P8EJP9</accession>
<evidence type="ECO:0000256" key="4">
    <source>
        <dbReference type="SAM" id="Phobius"/>
    </source>
</evidence>
<proteinExistence type="predicted"/>